<dbReference type="Gene3D" id="3.20.20.30">
    <property type="entry name" value="Luciferase-like domain"/>
    <property type="match status" value="1"/>
</dbReference>
<gene>
    <name evidence="3" type="ORF">SAMN05216559_2229</name>
</gene>
<dbReference type="OrthoDB" id="7684at2157"/>
<sequence length="335" mass="37062">MVRFGYFASLEEFSPAACLDQVELAEAAGFDSVWVNDHFHPWFDHLADGSPAHGGNCWTWLPAALDRTEDVDIGTGVTAVINRYHPANVAHRLATLAELYPDRVFLGIGTGESLNEVPLGNPLPDYGERARRTAEAIRMIRRLFAEEFVDHEGQFWTLDGANLYTGPDEAPPIHVAASGPTSARMAGDLGDGLVTVYEPPERVREELFPAARDGVEKSARNDSLDDVHRTVHVHCAYDEDEQAALEEIRPWGLTLLDDVWSSDSADPRELQKMGEDVSDERLREAFVVTSDPQDLVEVTQTYVDVGFDEVVFQSSSPDQAAFCDVMAEDVLPAFE</sequence>
<dbReference type="InterPro" id="IPR019945">
    <property type="entry name" value="F420_G6P_DH-rel"/>
</dbReference>
<dbReference type="STRING" id="767519.SAMN05216559_2229"/>
<dbReference type="AlphaFoldDB" id="A0A1I6L814"/>
<name>A0A1I6L814_9EURY</name>
<keyword evidence="1" id="KW-0560">Oxidoreductase</keyword>
<dbReference type="EMBL" id="FOZK01000002">
    <property type="protein sequence ID" value="SFR99564.1"/>
    <property type="molecule type" value="Genomic_DNA"/>
</dbReference>
<accession>A0A1I6L814</accession>
<feature type="domain" description="Luciferase-like" evidence="2">
    <location>
        <begin position="3"/>
        <end position="309"/>
    </location>
</feature>
<dbReference type="PANTHER" id="PTHR43244">
    <property type="match status" value="1"/>
</dbReference>
<dbReference type="InterPro" id="IPR050564">
    <property type="entry name" value="F420-G6PD/mer"/>
</dbReference>
<dbReference type="SUPFAM" id="SSF51679">
    <property type="entry name" value="Bacterial luciferase-like"/>
    <property type="match status" value="1"/>
</dbReference>
<proteinExistence type="predicted"/>
<evidence type="ECO:0000259" key="2">
    <source>
        <dbReference type="Pfam" id="PF00296"/>
    </source>
</evidence>
<evidence type="ECO:0000313" key="4">
    <source>
        <dbReference type="Proteomes" id="UP000199062"/>
    </source>
</evidence>
<dbReference type="RefSeq" id="WP_089816606.1">
    <property type="nucleotide sequence ID" value="NZ_FOZK01000002.1"/>
</dbReference>
<dbReference type="InterPro" id="IPR011251">
    <property type="entry name" value="Luciferase-like_dom"/>
</dbReference>
<dbReference type="NCBIfam" id="TIGR03557">
    <property type="entry name" value="F420_G6P_family"/>
    <property type="match status" value="1"/>
</dbReference>
<dbReference type="GO" id="GO:0016705">
    <property type="term" value="F:oxidoreductase activity, acting on paired donors, with incorporation or reduction of molecular oxygen"/>
    <property type="evidence" value="ECO:0007669"/>
    <property type="project" value="InterPro"/>
</dbReference>
<evidence type="ECO:0000313" key="3">
    <source>
        <dbReference type="EMBL" id="SFR99564.1"/>
    </source>
</evidence>
<organism evidence="3 4">
    <name type="scientific">Halomicrobium zhouii</name>
    <dbReference type="NCBI Taxonomy" id="767519"/>
    <lineage>
        <taxon>Archaea</taxon>
        <taxon>Methanobacteriati</taxon>
        <taxon>Methanobacteriota</taxon>
        <taxon>Stenosarchaea group</taxon>
        <taxon>Halobacteria</taxon>
        <taxon>Halobacteriales</taxon>
        <taxon>Haloarculaceae</taxon>
        <taxon>Halomicrobium</taxon>
    </lineage>
</organism>
<dbReference type="Pfam" id="PF00296">
    <property type="entry name" value="Bac_luciferase"/>
    <property type="match status" value="1"/>
</dbReference>
<evidence type="ECO:0000256" key="1">
    <source>
        <dbReference type="ARBA" id="ARBA00023002"/>
    </source>
</evidence>
<protein>
    <submittedName>
        <fullName evidence="3">Coenzyme F420-dependent glucose-6-phosphate dehydrogenase</fullName>
    </submittedName>
</protein>
<reference evidence="3 4" key="1">
    <citation type="submission" date="2016-10" db="EMBL/GenBank/DDBJ databases">
        <authorList>
            <person name="de Groot N.N."/>
        </authorList>
    </citation>
    <scope>NUCLEOTIDE SEQUENCE [LARGE SCALE GENOMIC DNA]</scope>
    <source>
        <strain evidence="3 4">CGMCC 1.10457</strain>
    </source>
</reference>
<dbReference type="Proteomes" id="UP000199062">
    <property type="component" value="Unassembled WGS sequence"/>
</dbReference>
<dbReference type="PANTHER" id="PTHR43244:SF1">
    <property type="entry name" value="5,10-METHYLENETETRAHYDROMETHANOPTERIN REDUCTASE"/>
    <property type="match status" value="1"/>
</dbReference>
<dbReference type="CDD" id="cd01097">
    <property type="entry name" value="Tetrahydromethanopterin_reductase"/>
    <property type="match status" value="1"/>
</dbReference>
<keyword evidence="4" id="KW-1185">Reference proteome</keyword>
<dbReference type="InterPro" id="IPR036661">
    <property type="entry name" value="Luciferase-like_sf"/>
</dbReference>